<dbReference type="Proteomes" id="UP000178413">
    <property type="component" value="Unassembled WGS sequence"/>
</dbReference>
<reference evidence="2 3" key="1">
    <citation type="journal article" date="2016" name="Nat. Commun.">
        <title>Thousands of microbial genomes shed light on interconnected biogeochemical processes in an aquifer system.</title>
        <authorList>
            <person name="Anantharaman K."/>
            <person name="Brown C.T."/>
            <person name="Hug L.A."/>
            <person name="Sharon I."/>
            <person name="Castelle C.J."/>
            <person name="Probst A.J."/>
            <person name="Thomas B.C."/>
            <person name="Singh A."/>
            <person name="Wilkins M.J."/>
            <person name="Karaoz U."/>
            <person name="Brodie E.L."/>
            <person name="Williams K.H."/>
            <person name="Hubbard S.S."/>
            <person name="Banfield J.F."/>
        </authorList>
    </citation>
    <scope>NUCLEOTIDE SEQUENCE [LARGE SCALE GENOMIC DNA]</scope>
</reference>
<dbReference type="EMBL" id="MHRM01000017">
    <property type="protein sequence ID" value="OHA23865.1"/>
    <property type="molecule type" value="Genomic_DNA"/>
</dbReference>
<sequence>MARTFAISYNFIHQYRARLIGIFLVGSMILVCLYGLSVYMVIARTVAFQQTQARVSQINTVVANLDARYIAVSSAITPDVLGTYGLREGAPAFIHRYSSTKGNIGRVAAFGHEL</sequence>
<evidence type="ECO:0000313" key="3">
    <source>
        <dbReference type="Proteomes" id="UP000178413"/>
    </source>
</evidence>
<organism evidence="2 3">
    <name type="scientific">Candidatus Taylorbacteria bacterium RIFCSPHIGHO2_02_FULL_44_12</name>
    <dbReference type="NCBI Taxonomy" id="1802308"/>
    <lineage>
        <taxon>Bacteria</taxon>
        <taxon>Candidatus Tayloriibacteriota</taxon>
    </lineage>
</organism>
<dbReference type="STRING" id="1802308.A3D50_00910"/>
<dbReference type="AlphaFoldDB" id="A0A1G2MIX5"/>
<keyword evidence="1" id="KW-0812">Transmembrane</keyword>
<evidence type="ECO:0000256" key="1">
    <source>
        <dbReference type="SAM" id="Phobius"/>
    </source>
</evidence>
<keyword evidence="1" id="KW-1133">Transmembrane helix</keyword>
<proteinExistence type="predicted"/>
<name>A0A1G2MIX5_9BACT</name>
<feature type="transmembrane region" description="Helical" evidence="1">
    <location>
        <begin position="20"/>
        <end position="42"/>
    </location>
</feature>
<keyword evidence="1" id="KW-0472">Membrane</keyword>
<comment type="caution">
    <text evidence="2">The sequence shown here is derived from an EMBL/GenBank/DDBJ whole genome shotgun (WGS) entry which is preliminary data.</text>
</comment>
<gene>
    <name evidence="2" type="ORF">A3D50_00910</name>
</gene>
<evidence type="ECO:0000313" key="2">
    <source>
        <dbReference type="EMBL" id="OHA23865.1"/>
    </source>
</evidence>
<accession>A0A1G2MIX5</accession>
<protein>
    <submittedName>
        <fullName evidence="2">Uncharacterized protein</fullName>
    </submittedName>
</protein>